<comment type="subcellular location">
    <subcellularLocation>
        <location evidence="1">Membrane</location>
    </subcellularLocation>
</comment>
<dbReference type="KEGG" id="bbis:105002348"/>
<feature type="domain" description="Shisa N-terminal" evidence="7">
    <location>
        <begin position="198"/>
        <end position="253"/>
    </location>
</feature>
<keyword evidence="4 6" id="KW-0472">Membrane</keyword>
<proteinExistence type="predicted"/>
<keyword evidence="8" id="KW-1185">Reference proteome</keyword>
<reference evidence="9" key="1">
    <citation type="submission" date="2025-08" db="UniProtKB">
        <authorList>
            <consortium name="RefSeq"/>
        </authorList>
    </citation>
    <scope>IDENTIFICATION</scope>
    <source>
        <tissue evidence="9">Blood</tissue>
    </source>
</reference>
<dbReference type="OrthoDB" id="10025410at2759"/>
<evidence type="ECO:0000256" key="3">
    <source>
        <dbReference type="ARBA" id="ARBA00022989"/>
    </source>
</evidence>
<dbReference type="GeneID" id="105002348"/>
<sequence>MGEGKIEMFTSLLRAEVGPGKAEYIVCLPITDFSGPAPPRKAEVTLDFSPGGTQVMRTGESASVCAFVKRAVPSGESGNPRGKRSANVAGPKSQAIRPEPLEQASQERGRICATGRRGGRAVSNREAVCTWPGQADSRDRQGRGLRGRLSRSPLRGHHTFSCFGLHSGPSDGGESRCCAALELPAPDAMAPAGAQQPGEYCHGWVDVQGNYHEGFQCPEDFDTLDATICCGSCALRYCCAAADARLEQGGCTNDRGELEHPGITAQPVYVPFLIVGSIFIAFIILGSLVAIYCCTCLRPKEPSQQPIRFSLRSYQTETLPMILTSTNLRAPSRQSSTATSSSSTGGSIRRFSFARAEPGCLVPSPPPPYTTGHPIHLTQPSGFLVSPQYFAYPLQQEPPLPGKSCPDFSSS</sequence>
<dbReference type="InterPro" id="IPR026910">
    <property type="entry name" value="Shisa"/>
</dbReference>
<dbReference type="PANTHER" id="PTHR31395">
    <property type="entry name" value="SHISA"/>
    <property type="match status" value="1"/>
</dbReference>
<evidence type="ECO:0000256" key="6">
    <source>
        <dbReference type="SAM" id="Phobius"/>
    </source>
</evidence>
<gene>
    <name evidence="9" type="primary">SHISA3</name>
</gene>
<evidence type="ECO:0000256" key="5">
    <source>
        <dbReference type="SAM" id="MobiDB-lite"/>
    </source>
</evidence>
<dbReference type="GO" id="GO:0016020">
    <property type="term" value="C:membrane"/>
    <property type="evidence" value="ECO:0007669"/>
    <property type="project" value="UniProtKB-SubCell"/>
</dbReference>
<dbReference type="RefSeq" id="XP_010857221.1">
    <property type="nucleotide sequence ID" value="XM_010858919.1"/>
</dbReference>
<keyword evidence="2 6" id="KW-0812">Transmembrane</keyword>
<dbReference type="Proteomes" id="UP000515208">
    <property type="component" value="Unplaced"/>
</dbReference>
<dbReference type="Pfam" id="PF13908">
    <property type="entry name" value="Shisa_N"/>
    <property type="match status" value="1"/>
</dbReference>
<feature type="region of interest" description="Disordered" evidence="5">
    <location>
        <begin position="72"/>
        <end position="117"/>
    </location>
</feature>
<dbReference type="CTD" id="152573"/>
<evidence type="ECO:0000256" key="2">
    <source>
        <dbReference type="ARBA" id="ARBA00022692"/>
    </source>
</evidence>
<evidence type="ECO:0000256" key="1">
    <source>
        <dbReference type="ARBA" id="ARBA00004370"/>
    </source>
</evidence>
<evidence type="ECO:0000259" key="7">
    <source>
        <dbReference type="Pfam" id="PF13908"/>
    </source>
</evidence>
<name>A0A6P3ISK0_BISBB</name>
<protein>
    <submittedName>
        <fullName evidence="9">Protein shisa-3 homolog</fullName>
    </submittedName>
</protein>
<dbReference type="PANTHER" id="PTHR31395:SF4">
    <property type="entry name" value="PROTEIN SHISA-3 HOMOLOG"/>
    <property type="match status" value="1"/>
</dbReference>
<evidence type="ECO:0000313" key="8">
    <source>
        <dbReference type="Proteomes" id="UP000515208"/>
    </source>
</evidence>
<feature type="transmembrane region" description="Helical" evidence="6">
    <location>
        <begin position="268"/>
        <end position="294"/>
    </location>
</feature>
<organism evidence="8 9">
    <name type="scientific">Bison bison bison</name>
    <name type="common">North American plains bison</name>
    <dbReference type="NCBI Taxonomy" id="43346"/>
    <lineage>
        <taxon>Eukaryota</taxon>
        <taxon>Metazoa</taxon>
        <taxon>Chordata</taxon>
        <taxon>Craniata</taxon>
        <taxon>Vertebrata</taxon>
        <taxon>Euteleostomi</taxon>
        <taxon>Mammalia</taxon>
        <taxon>Eutheria</taxon>
        <taxon>Laurasiatheria</taxon>
        <taxon>Artiodactyla</taxon>
        <taxon>Ruminantia</taxon>
        <taxon>Pecora</taxon>
        <taxon>Bovidae</taxon>
        <taxon>Bovinae</taxon>
        <taxon>Bison</taxon>
    </lineage>
</organism>
<dbReference type="InterPro" id="IPR053891">
    <property type="entry name" value="Shisa_N"/>
</dbReference>
<keyword evidence="3 6" id="KW-1133">Transmembrane helix</keyword>
<evidence type="ECO:0000313" key="9">
    <source>
        <dbReference type="RefSeq" id="XP_010857221.1"/>
    </source>
</evidence>
<dbReference type="AlphaFoldDB" id="A0A6P3ISK0"/>
<evidence type="ECO:0000256" key="4">
    <source>
        <dbReference type="ARBA" id="ARBA00023136"/>
    </source>
</evidence>
<accession>A0A6P3ISK0</accession>